<keyword evidence="2" id="KW-0378">Hydrolase</keyword>
<keyword evidence="3" id="KW-1185">Reference proteome</keyword>
<evidence type="ECO:0000256" key="1">
    <source>
        <dbReference type="SAM" id="SignalP"/>
    </source>
</evidence>
<keyword evidence="1" id="KW-0732">Signal</keyword>
<feature type="chain" id="PRO_5002096791" evidence="1">
    <location>
        <begin position="18"/>
        <end position="160"/>
    </location>
</feature>
<dbReference type="SUPFAM" id="SSF55486">
    <property type="entry name" value="Metalloproteases ('zincins'), catalytic domain"/>
    <property type="match status" value="1"/>
</dbReference>
<sequence length="160" mass="16671">MKFIALFMAFSHATITALSVGSQGSSSPNAAGRNLLDKAATLKKRAALSNSCANHQQEVNSSLRSCGAKATKAADVISEGLTGRNKELFDQYFSGNDPSTVAENFRKIAAGCNPQSGNEITINCQPNEPCANPAWENLMACKSATAGIDASLEAAGAEKD</sequence>
<feature type="signal peptide" evidence="1">
    <location>
        <begin position="1"/>
        <end position="17"/>
    </location>
</feature>
<dbReference type="HOGENOM" id="CLU_1652552_0_0_1"/>
<name>A0A0B2WU86_METAS</name>
<evidence type="ECO:0000313" key="2">
    <source>
        <dbReference type="EMBL" id="KHN97032.1"/>
    </source>
</evidence>
<dbReference type="InterPro" id="IPR024079">
    <property type="entry name" value="MetalloPept_cat_dom_sf"/>
</dbReference>
<gene>
    <name evidence="2" type="ORF">MAM_05141</name>
</gene>
<dbReference type="AlphaFoldDB" id="A0A0B2WU86"/>
<dbReference type="Gene3D" id="3.40.390.10">
    <property type="entry name" value="Collagenase (Catalytic Domain)"/>
    <property type="match status" value="1"/>
</dbReference>
<dbReference type="EMBL" id="AZHE01000012">
    <property type="protein sequence ID" value="KHN97032.1"/>
    <property type="molecule type" value="Genomic_DNA"/>
</dbReference>
<proteinExistence type="predicted"/>
<accession>A0A0B2WU86</accession>
<protein>
    <submittedName>
        <fullName evidence="2">Deuterolysin metalloprotease family protein</fullName>
    </submittedName>
</protein>
<dbReference type="GO" id="GO:0006508">
    <property type="term" value="P:proteolysis"/>
    <property type="evidence" value="ECO:0007669"/>
    <property type="project" value="UniProtKB-KW"/>
</dbReference>
<keyword evidence="2" id="KW-0482">Metalloprotease</keyword>
<dbReference type="RefSeq" id="XP_040678098.1">
    <property type="nucleotide sequence ID" value="XM_040823939.1"/>
</dbReference>
<dbReference type="Proteomes" id="UP000030816">
    <property type="component" value="Unassembled WGS sequence"/>
</dbReference>
<comment type="caution">
    <text evidence="2">The sequence shown here is derived from an EMBL/GenBank/DDBJ whole genome shotgun (WGS) entry which is preliminary data.</text>
</comment>
<dbReference type="STRING" id="1081103.A0A0B2WU86"/>
<keyword evidence="2" id="KW-0645">Protease</keyword>
<dbReference type="GO" id="GO:0008237">
    <property type="term" value="F:metallopeptidase activity"/>
    <property type="evidence" value="ECO:0007669"/>
    <property type="project" value="UniProtKB-KW"/>
</dbReference>
<dbReference type="OrthoDB" id="412874at2759"/>
<dbReference type="GeneID" id="63739596"/>
<reference evidence="2 3" key="1">
    <citation type="journal article" date="2014" name="Proc. Natl. Acad. Sci. U.S.A.">
        <title>Trajectory and genomic determinants of fungal-pathogen speciation and host adaptation.</title>
        <authorList>
            <person name="Hu X."/>
            <person name="Xiao G."/>
            <person name="Zheng P."/>
            <person name="Shang Y."/>
            <person name="Su Y."/>
            <person name="Zhang X."/>
            <person name="Liu X."/>
            <person name="Zhan S."/>
            <person name="St Leger R.J."/>
            <person name="Wang C."/>
        </authorList>
    </citation>
    <scope>NUCLEOTIDE SEQUENCE [LARGE SCALE GENOMIC DNA]</scope>
    <source>
        <strain evidence="2 3">ARSEF 1941</strain>
    </source>
</reference>
<evidence type="ECO:0000313" key="3">
    <source>
        <dbReference type="Proteomes" id="UP000030816"/>
    </source>
</evidence>
<organism evidence="2 3">
    <name type="scientific">Metarhizium album (strain ARSEF 1941)</name>
    <dbReference type="NCBI Taxonomy" id="1081103"/>
    <lineage>
        <taxon>Eukaryota</taxon>
        <taxon>Fungi</taxon>
        <taxon>Dikarya</taxon>
        <taxon>Ascomycota</taxon>
        <taxon>Pezizomycotina</taxon>
        <taxon>Sordariomycetes</taxon>
        <taxon>Hypocreomycetidae</taxon>
        <taxon>Hypocreales</taxon>
        <taxon>Clavicipitaceae</taxon>
        <taxon>Metarhizium</taxon>
    </lineage>
</organism>